<dbReference type="PANTHER" id="PTHR31728:SF5">
    <property type="entry name" value="OS07G0540200 PROTEIN"/>
    <property type="match status" value="1"/>
</dbReference>
<dbReference type="EMBL" id="JACGWM010000010">
    <property type="protein sequence ID" value="KAL0347520.1"/>
    <property type="molecule type" value="Genomic_DNA"/>
</dbReference>
<gene>
    <name evidence="2" type="ORF">Scaly_1768000</name>
</gene>
<feature type="region of interest" description="Disordered" evidence="1">
    <location>
        <begin position="1"/>
        <end position="72"/>
    </location>
</feature>
<dbReference type="AlphaFoldDB" id="A0AAW2NUH4"/>
<sequence length="185" mass="20895">MAISLATPLSPLPILSPTTPPPPLPPHFSLSPSPPSSRSLPTSPPSPTPRHQLRCPPRLVFRPPENPSPPLLERHHHRSFPLLLPFSSLHPTKLYSFLPPSLFLLVTTPFQDQLIHTHEYKAFQFKVNAFEPKSLNIVNIGPSFRSQYESFSPNVQFPLMDFELRGSNAMVEDEAGRVWRIERSN</sequence>
<evidence type="ECO:0000313" key="2">
    <source>
        <dbReference type="EMBL" id="KAL0347520.1"/>
    </source>
</evidence>
<accession>A0AAW2NUH4</accession>
<organism evidence="2">
    <name type="scientific">Sesamum calycinum</name>
    <dbReference type="NCBI Taxonomy" id="2727403"/>
    <lineage>
        <taxon>Eukaryota</taxon>
        <taxon>Viridiplantae</taxon>
        <taxon>Streptophyta</taxon>
        <taxon>Embryophyta</taxon>
        <taxon>Tracheophyta</taxon>
        <taxon>Spermatophyta</taxon>
        <taxon>Magnoliopsida</taxon>
        <taxon>eudicotyledons</taxon>
        <taxon>Gunneridae</taxon>
        <taxon>Pentapetalae</taxon>
        <taxon>asterids</taxon>
        <taxon>lamiids</taxon>
        <taxon>Lamiales</taxon>
        <taxon>Pedaliaceae</taxon>
        <taxon>Sesamum</taxon>
    </lineage>
</organism>
<proteinExistence type="predicted"/>
<reference evidence="2" key="1">
    <citation type="submission" date="2020-06" db="EMBL/GenBank/DDBJ databases">
        <authorList>
            <person name="Li T."/>
            <person name="Hu X."/>
            <person name="Zhang T."/>
            <person name="Song X."/>
            <person name="Zhang H."/>
            <person name="Dai N."/>
            <person name="Sheng W."/>
            <person name="Hou X."/>
            <person name="Wei L."/>
        </authorList>
    </citation>
    <scope>NUCLEOTIDE SEQUENCE</scope>
    <source>
        <strain evidence="2">KEN8</strain>
        <tissue evidence="2">Leaf</tissue>
    </source>
</reference>
<reference evidence="2" key="2">
    <citation type="journal article" date="2024" name="Plant">
        <title>Genomic evolution and insights into agronomic trait innovations of Sesamum species.</title>
        <authorList>
            <person name="Miao H."/>
            <person name="Wang L."/>
            <person name="Qu L."/>
            <person name="Liu H."/>
            <person name="Sun Y."/>
            <person name="Le M."/>
            <person name="Wang Q."/>
            <person name="Wei S."/>
            <person name="Zheng Y."/>
            <person name="Lin W."/>
            <person name="Duan Y."/>
            <person name="Cao H."/>
            <person name="Xiong S."/>
            <person name="Wang X."/>
            <person name="Wei L."/>
            <person name="Li C."/>
            <person name="Ma Q."/>
            <person name="Ju M."/>
            <person name="Zhao R."/>
            <person name="Li G."/>
            <person name="Mu C."/>
            <person name="Tian Q."/>
            <person name="Mei H."/>
            <person name="Zhang T."/>
            <person name="Gao T."/>
            <person name="Zhang H."/>
        </authorList>
    </citation>
    <scope>NUCLEOTIDE SEQUENCE</scope>
    <source>
        <strain evidence="2">KEN8</strain>
    </source>
</reference>
<dbReference type="GO" id="GO:0031593">
    <property type="term" value="F:polyubiquitin modification-dependent protein binding"/>
    <property type="evidence" value="ECO:0007669"/>
    <property type="project" value="TreeGrafter"/>
</dbReference>
<dbReference type="InterPro" id="IPR023238">
    <property type="entry name" value="FAM175"/>
</dbReference>
<feature type="compositionally biased region" description="Low complexity" evidence="1">
    <location>
        <begin position="27"/>
        <end position="41"/>
    </location>
</feature>
<name>A0AAW2NUH4_9LAMI</name>
<evidence type="ECO:0000256" key="1">
    <source>
        <dbReference type="SAM" id="MobiDB-lite"/>
    </source>
</evidence>
<protein>
    <submittedName>
        <fullName evidence="2">Uncharacterized protein</fullName>
    </submittedName>
</protein>
<dbReference type="PANTHER" id="PTHR31728">
    <property type="entry name" value="ABRAXAS FAMILY MEMBER"/>
    <property type="match status" value="1"/>
</dbReference>
<feature type="compositionally biased region" description="Low complexity" evidence="1">
    <location>
        <begin position="1"/>
        <end position="17"/>
    </location>
</feature>
<dbReference type="GO" id="GO:0005634">
    <property type="term" value="C:nucleus"/>
    <property type="evidence" value="ECO:0007669"/>
    <property type="project" value="TreeGrafter"/>
</dbReference>
<comment type="caution">
    <text evidence="2">The sequence shown here is derived from an EMBL/GenBank/DDBJ whole genome shotgun (WGS) entry which is preliminary data.</text>
</comment>